<reference evidence="1" key="1">
    <citation type="submission" date="2020-12" db="EMBL/GenBank/DDBJ databases">
        <authorList>
            <person name="Hahn C.J."/>
            <person name="Laso-Perez R."/>
            <person name="Vulcano F."/>
            <person name="Vaziourakis K.-M."/>
            <person name="Stokke R."/>
            <person name="Steen I.H."/>
            <person name="Teske A."/>
            <person name="Boetius A."/>
            <person name="Liebeke M."/>
            <person name="Amann R."/>
            <person name="Knittel K."/>
        </authorList>
    </citation>
    <scope>NUCLEOTIDE SEQUENCE</scope>
    <source>
        <strain evidence="1">Gfbio:c6db26ca-90af-429b-aeed-0e3e8aed0b5e:GoM-Arc1_AMV-AAA_792_C10</strain>
    </source>
</reference>
<dbReference type="EMBL" id="CAJHZY010000060">
    <property type="protein sequence ID" value="CAD7767117.1"/>
    <property type="molecule type" value="Genomic_DNA"/>
</dbReference>
<comment type="caution">
    <text evidence="1">The sequence shown here is derived from an EMBL/GenBank/DDBJ whole genome shotgun (WGS) entry which is preliminary data.</text>
</comment>
<evidence type="ECO:0000313" key="1">
    <source>
        <dbReference type="EMBL" id="CAD7767117.1"/>
    </source>
</evidence>
<proteinExistence type="predicted"/>
<organism evidence="1 2">
    <name type="scientific">Candidatus Argoarchaeum ethanivorans</name>
    <dbReference type="NCBI Taxonomy" id="2608793"/>
    <lineage>
        <taxon>Archaea</taxon>
        <taxon>Methanobacteriati</taxon>
        <taxon>Methanobacteriota</taxon>
        <taxon>Stenosarchaea group</taxon>
        <taxon>Methanomicrobia</taxon>
        <taxon>Methanosarcinales</taxon>
        <taxon>Methanosarcinales incertae sedis</taxon>
        <taxon>GOM Arc I cluster</taxon>
        <taxon>Candidatus Argoarchaeum</taxon>
    </lineage>
</organism>
<accession>A0A812A041</accession>
<evidence type="ECO:0000313" key="2">
    <source>
        <dbReference type="Proteomes" id="UP000614580"/>
    </source>
</evidence>
<dbReference type="AlphaFoldDB" id="A0A812A041"/>
<protein>
    <submittedName>
        <fullName evidence="1">Uncharacterized protein</fullName>
    </submittedName>
</protein>
<sequence length="55" mass="5859">MPPIDAPDLSDSEIQGSSLRESIMILRGGRVGCVRTKGFCGVGYNLIYGISEEGL</sequence>
<gene>
    <name evidence="1" type="ORF">DNFNHJIP_00524</name>
</gene>
<dbReference type="Proteomes" id="UP000614580">
    <property type="component" value="Unassembled WGS sequence"/>
</dbReference>
<name>A0A812A041_9EURY</name>